<reference evidence="2" key="2">
    <citation type="journal article" date="2015" name="Data Brief">
        <title>Shoot transcriptome of the giant reed, Arundo donax.</title>
        <authorList>
            <person name="Barrero R.A."/>
            <person name="Guerrero F.D."/>
            <person name="Moolhuijzen P."/>
            <person name="Goolsby J.A."/>
            <person name="Tidwell J."/>
            <person name="Bellgard S.E."/>
            <person name="Bellgard M.I."/>
        </authorList>
    </citation>
    <scope>NUCLEOTIDE SEQUENCE</scope>
    <source>
        <tissue evidence="2">Shoot tissue taken approximately 20 cm above the soil surface</tissue>
    </source>
</reference>
<evidence type="ECO:0000256" key="1">
    <source>
        <dbReference type="SAM" id="MobiDB-lite"/>
    </source>
</evidence>
<feature type="region of interest" description="Disordered" evidence="1">
    <location>
        <begin position="1"/>
        <end position="20"/>
    </location>
</feature>
<accession>A0A0A8ZFM9</accession>
<organism evidence="2">
    <name type="scientific">Arundo donax</name>
    <name type="common">Giant reed</name>
    <name type="synonym">Donax arundinaceus</name>
    <dbReference type="NCBI Taxonomy" id="35708"/>
    <lineage>
        <taxon>Eukaryota</taxon>
        <taxon>Viridiplantae</taxon>
        <taxon>Streptophyta</taxon>
        <taxon>Embryophyta</taxon>
        <taxon>Tracheophyta</taxon>
        <taxon>Spermatophyta</taxon>
        <taxon>Magnoliopsida</taxon>
        <taxon>Liliopsida</taxon>
        <taxon>Poales</taxon>
        <taxon>Poaceae</taxon>
        <taxon>PACMAD clade</taxon>
        <taxon>Arundinoideae</taxon>
        <taxon>Arundineae</taxon>
        <taxon>Arundo</taxon>
    </lineage>
</organism>
<protein>
    <submittedName>
        <fullName evidence="2">Uncharacterized protein</fullName>
    </submittedName>
</protein>
<dbReference type="AlphaFoldDB" id="A0A0A8ZFM9"/>
<evidence type="ECO:0000313" key="2">
    <source>
        <dbReference type="EMBL" id="JAD33667.1"/>
    </source>
</evidence>
<name>A0A0A8ZFM9_ARUDO</name>
<proteinExistence type="predicted"/>
<sequence>MPPKSPKSNRPCRLNLSTNY</sequence>
<dbReference type="EMBL" id="GBRH01264228">
    <property type="protein sequence ID" value="JAD33667.1"/>
    <property type="molecule type" value="Transcribed_RNA"/>
</dbReference>
<reference evidence="2" key="1">
    <citation type="submission" date="2014-09" db="EMBL/GenBank/DDBJ databases">
        <authorList>
            <person name="Magalhaes I.L.F."/>
            <person name="Oliveira U."/>
            <person name="Santos F.R."/>
            <person name="Vidigal T.H.D.A."/>
            <person name="Brescovit A.D."/>
            <person name="Santos A.J."/>
        </authorList>
    </citation>
    <scope>NUCLEOTIDE SEQUENCE</scope>
    <source>
        <tissue evidence="2">Shoot tissue taken approximately 20 cm above the soil surface</tissue>
    </source>
</reference>